<comment type="function">
    <text evidence="2">CRISPR (clustered regularly interspaced short palindromic repeat) is an adaptive immune system that provides protection against mobile genetic elements (viruses, transposable elements and conjugative plasmids). CRISPR clusters contain spacers, sequences complementary to antecedent mobile elements, and target invading nucleic acids. CRISPR clusters are transcribed and processed into CRISPR RNA (crRNA).</text>
</comment>
<reference evidence="3 4" key="1">
    <citation type="journal article" date="2016" name="Microbiology (Mosc.)">
        <title>Comparison of Lactobacillus crispatus isolates from Lactobacillus-dominated vaginal microbiomes with isolates from microbiomes containing bacterial vaginosis-associated bacteria.</title>
        <authorList>
            <person name="Abdelmaksoud A.A."/>
            <person name="Koparde V.N."/>
            <person name="Sheth N.U."/>
            <person name="Serrano M.G."/>
            <person name="Glascock A.L."/>
            <person name="Fettweis J.M."/>
            <person name="Strauss Iii J.F."/>
            <person name="Buck G.A."/>
            <person name="Jefferson K.K."/>
        </authorList>
    </citation>
    <scope>NUCLEOTIDE SEQUENCE [LARGE SCALE GENOMIC DNA]</scope>
    <source>
        <strain evidence="3 4">VMC3</strain>
    </source>
</reference>
<name>A0A120DID2_9LACO</name>
<dbReference type="PATRIC" id="fig|47770.28.peg.432"/>
<organism evidence="3 4">
    <name type="scientific">Lactobacillus crispatus</name>
    <dbReference type="NCBI Taxonomy" id="47770"/>
    <lineage>
        <taxon>Bacteria</taxon>
        <taxon>Bacillati</taxon>
        <taxon>Bacillota</taxon>
        <taxon>Bacilli</taxon>
        <taxon>Lactobacillales</taxon>
        <taxon>Lactobacillaceae</taxon>
        <taxon>Lactobacillus</taxon>
    </lineage>
</organism>
<proteinExistence type="predicted"/>
<protein>
    <submittedName>
        <fullName evidence="3">CRISPR-associated protein</fullName>
    </submittedName>
</protein>
<comment type="caution">
    <text evidence="3">The sequence shown here is derived from an EMBL/GenBank/DDBJ whole genome shotgun (WGS) entry which is preliminary data.</text>
</comment>
<evidence type="ECO:0000313" key="4">
    <source>
        <dbReference type="Proteomes" id="UP000067598"/>
    </source>
</evidence>
<dbReference type="Proteomes" id="UP000067598">
    <property type="component" value="Unassembled WGS sequence"/>
</dbReference>
<evidence type="ECO:0000256" key="1">
    <source>
        <dbReference type="ARBA" id="ARBA00023118"/>
    </source>
</evidence>
<keyword evidence="1" id="KW-0051">Antiviral defense</keyword>
<accession>A0A120DID2</accession>
<dbReference type="GO" id="GO:0051607">
    <property type="term" value="P:defense response to virus"/>
    <property type="evidence" value="ECO:0007669"/>
    <property type="project" value="UniProtKB-KW"/>
</dbReference>
<dbReference type="InterPro" id="IPR010154">
    <property type="entry name" value="CRISPR-assoc_Cas7/Cst2/DevR"/>
</dbReference>
<dbReference type="EMBL" id="LJGP01000017">
    <property type="protein sequence ID" value="KWU03845.1"/>
    <property type="molecule type" value="Genomic_DNA"/>
</dbReference>
<dbReference type="AlphaFoldDB" id="A0A120DID2"/>
<dbReference type="InterPro" id="IPR013414">
    <property type="entry name" value="Cas7/Cst2/DevR_sub_I-B/Tneap"/>
</dbReference>
<dbReference type="NCBIfam" id="TIGR01875">
    <property type="entry name" value="cas_MJ0381"/>
    <property type="match status" value="1"/>
</dbReference>
<gene>
    <name evidence="3" type="ORF">AEL95_05200</name>
</gene>
<dbReference type="RefSeq" id="WP_060462066.1">
    <property type="nucleotide sequence ID" value="NZ_AP025162.1"/>
</dbReference>
<dbReference type="Pfam" id="PF01905">
    <property type="entry name" value="DevR"/>
    <property type="match status" value="1"/>
</dbReference>
<sequence length="302" mass="33930">MRDTKAGLTATIIFQASSANYGESLGNVASLKKLTRGDGQQYTYISRQALRYNIVQELGTPEANLSAEGSGDKKVIQFAKDSSIKDFPEIDFFGYMKTEKGNNSDIRSAKVRLSNAISQEPYAGDMDFLTNMGLAQRIRKAEKDNSINNSIAQSEIQESYYRYTITIDLDKIGIDENDGTNLDDQEKNRRIAQLLTTIQYLYRDIRGRREDLKPLFIVGGVYDIKNPIFENAVKVKDNIIDIDAINSILEDPMIKNDTEIGLVDGIFANNEAIIKDLNAVSVVKFMNDLKKKVADFYEVESN</sequence>
<evidence type="ECO:0000256" key="2">
    <source>
        <dbReference type="ARBA" id="ARBA00025626"/>
    </source>
</evidence>
<dbReference type="NCBIfam" id="TIGR02585">
    <property type="entry name" value="cas_Cst2_DevR"/>
    <property type="match status" value="1"/>
</dbReference>
<evidence type="ECO:0000313" key="3">
    <source>
        <dbReference type="EMBL" id="KWU03845.1"/>
    </source>
</evidence>